<keyword evidence="8" id="KW-1185">Reference proteome</keyword>
<evidence type="ECO:0000256" key="1">
    <source>
        <dbReference type="ARBA" id="ARBA00022723"/>
    </source>
</evidence>
<organism evidence="7 8">
    <name type="scientific">Arabis alpina</name>
    <name type="common">Alpine rock-cress</name>
    <dbReference type="NCBI Taxonomy" id="50452"/>
    <lineage>
        <taxon>Eukaryota</taxon>
        <taxon>Viridiplantae</taxon>
        <taxon>Streptophyta</taxon>
        <taxon>Embryophyta</taxon>
        <taxon>Tracheophyta</taxon>
        <taxon>Spermatophyta</taxon>
        <taxon>Magnoliopsida</taxon>
        <taxon>eudicotyledons</taxon>
        <taxon>Gunneridae</taxon>
        <taxon>Pentapetalae</taxon>
        <taxon>rosids</taxon>
        <taxon>malvids</taxon>
        <taxon>Brassicales</taxon>
        <taxon>Brassicaceae</taxon>
        <taxon>Arabideae</taxon>
        <taxon>Arabis</taxon>
    </lineage>
</organism>
<dbReference type="SMART" id="SM00109">
    <property type="entry name" value="C1"/>
    <property type="match status" value="4"/>
</dbReference>
<dbReference type="GO" id="GO:0008270">
    <property type="term" value="F:zinc ion binding"/>
    <property type="evidence" value="ECO:0007669"/>
    <property type="project" value="UniProtKB-KW"/>
</dbReference>
<keyword evidence="1" id="KW-0479">Metal-binding</keyword>
<dbReference type="SMART" id="SM00249">
    <property type="entry name" value="PHD"/>
    <property type="match status" value="4"/>
</dbReference>
<evidence type="ECO:0000259" key="6">
    <source>
        <dbReference type="SMART" id="SM00249"/>
    </source>
</evidence>
<dbReference type="OMA" id="THICEEM"/>
<feature type="domain" description="Zinc finger PHD-type" evidence="6">
    <location>
        <begin position="93"/>
        <end position="139"/>
    </location>
</feature>
<dbReference type="InterPro" id="IPR001965">
    <property type="entry name" value="Znf_PHD"/>
</dbReference>
<dbReference type="Proteomes" id="UP000029120">
    <property type="component" value="Chromosome 1"/>
</dbReference>
<dbReference type="Pfam" id="PF03107">
    <property type="entry name" value="C1_2"/>
    <property type="match status" value="5"/>
</dbReference>
<reference evidence="8" key="1">
    <citation type="journal article" date="2015" name="Nat. Plants">
        <title>Genome expansion of Arabis alpina linked with retrotransposition and reduced symmetric DNA methylation.</title>
        <authorList>
            <person name="Willing E.M."/>
            <person name="Rawat V."/>
            <person name="Mandakova T."/>
            <person name="Maumus F."/>
            <person name="James G.V."/>
            <person name="Nordstroem K.J."/>
            <person name="Becker C."/>
            <person name="Warthmann N."/>
            <person name="Chica C."/>
            <person name="Szarzynska B."/>
            <person name="Zytnicki M."/>
            <person name="Albani M.C."/>
            <person name="Kiefer C."/>
            <person name="Bergonzi S."/>
            <person name="Castaings L."/>
            <person name="Mateos J.L."/>
            <person name="Berns M.C."/>
            <person name="Bujdoso N."/>
            <person name="Piofczyk T."/>
            <person name="de Lorenzo L."/>
            <person name="Barrero-Sicilia C."/>
            <person name="Mateos I."/>
            <person name="Piednoel M."/>
            <person name="Hagmann J."/>
            <person name="Chen-Min-Tao R."/>
            <person name="Iglesias-Fernandez R."/>
            <person name="Schuster S.C."/>
            <person name="Alonso-Blanco C."/>
            <person name="Roudier F."/>
            <person name="Carbonero P."/>
            <person name="Paz-Ares J."/>
            <person name="Davis S.J."/>
            <person name="Pecinka A."/>
            <person name="Quesneville H."/>
            <person name="Colot V."/>
            <person name="Lysak M.A."/>
            <person name="Weigel D."/>
            <person name="Coupland G."/>
            <person name="Schneeberger K."/>
        </authorList>
    </citation>
    <scope>NUCLEOTIDE SEQUENCE [LARGE SCALE GENOMIC DNA]</scope>
    <source>
        <strain evidence="8">cv. Pajares</strain>
    </source>
</reference>
<dbReference type="InterPro" id="IPR004146">
    <property type="entry name" value="DC1"/>
</dbReference>
<feature type="domain" description="Phorbol-ester/DAG-type" evidence="5">
    <location>
        <begin position="191"/>
        <end position="241"/>
    </location>
</feature>
<name>A0A087HS30_ARAAL</name>
<evidence type="ECO:0008006" key="9">
    <source>
        <dbReference type="Google" id="ProtNLM"/>
    </source>
</evidence>
<dbReference type="AlphaFoldDB" id="A0A087HS30"/>
<evidence type="ECO:0000256" key="3">
    <source>
        <dbReference type="ARBA" id="ARBA00022771"/>
    </source>
</evidence>
<dbReference type="OrthoDB" id="938199at2759"/>
<keyword evidence="4" id="KW-0862">Zinc</keyword>
<feature type="domain" description="Zinc finger PHD-type" evidence="6">
    <location>
        <begin position="404"/>
        <end position="460"/>
    </location>
</feature>
<dbReference type="PANTHER" id="PTHR32410">
    <property type="entry name" value="CYSTEINE/HISTIDINE-RICH C1 DOMAIN FAMILY PROTEIN"/>
    <property type="match status" value="1"/>
</dbReference>
<dbReference type="InterPro" id="IPR054483">
    <property type="entry name" value="DC1-like_CT"/>
</dbReference>
<feature type="domain" description="Phorbol-ester/DAG-type" evidence="5">
    <location>
        <begin position="138"/>
        <end position="182"/>
    </location>
</feature>
<dbReference type="InterPro" id="IPR053192">
    <property type="entry name" value="Vacuole_Formation_Reg"/>
</dbReference>
<dbReference type="InterPro" id="IPR046349">
    <property type="entry name" value="C1-like_sf"/>
</dbReference>
<sequence length="678" mass="78342">MYARNPDGEKTIISLHRFADHPMTHLKDWRRGDCCGIKFETITDGYYCAKCKFFTHKTCSNPPSKMFPHLCSNARYREYMYLSYIDTRKYITKCDVCKGKMTGDIQNYKCYKCGLGVHLECAKYPPPEIIDVPRDHDHQLKLEMVESCFTCAACGKDGDGYPYKCHECDLTFHVNCEKYPAEVIHPFHPLHPLKLFKGEPPDYSGGTCRYCEEKLSNYKFFYHCSTCNFSLDQNCALNPPPQYLDDPNTHDHKLTLLPRLVSFTCNICGLSGDRSPYVCLQCNFMAHNTCQGFPWVIKTNRHDHCVSRTSLLGVVNSVCGVCRKKMDWSCGGYYCKRCPESTYHTKCATRYDVSDKREMKNVPEKDEDVKPFKVIDENTIKHFLHEEHNLRLDKSGIFIEERGSCKACAYPINHDSFYNCMSCDFILHESCAKMPTRKPYVLGSGTFSLKQVEGSCSRCMACGIYYNGFSYTQYESNIDVRCASISEPFVHQSHPHPLFYTAPKGVCSACNKEEYFVLKCVEDNCGYILDFKCALLPYEVKHKVDDHFLSLSYGENARGKYQCDICEKETDPKTWFYTCKDCKVNLHTDCVLGEFRALEIGRELTTFRHGVTSMAVHNNTMPQPLCNQCKSLCIFPIILKVTQDRMPDKNYPKYYCSSKCFDLKYLWTTYYLRTVFIE</sequence>
<keyword evidence="3" id="KW-0863">Zinc-finger</keyword>
<feature type="domain" description="Phorbol-ester/DAG-type" evidence="5">
    <location>
        <begin position="83"/>
        <end position="127"/>
    </location>
</feature>
<feature type="domain" description="Zinc finger PHD-type" evidence="6">
    <location>
        <begin position="562"/>
        <end position="630"/>
    </location>
</feature>
<dbReference type="PANTHER" id="PTHR32410:SF154">
    <property type="entry name" value="CHP-RICH ZINC FINGER PROTEIN-LIKE-RELATED"/>
    <property type="match status" value="1"/>
</dbReference>
<protein>
    <recommendedName>
        <fullName evidence="9">Phorbol-ester/DAG-type domain-containing protein</fullName>
    </recommendedName>
</protein>
<proteinExistence type="predicted"/>
<dbReference type="Gene3D" id="3.30.60.20">
    <property type="match status" value="1"/>
</dbReference>
<dbReference type="eggNOG" id="ENOG502RANS">
    <property type="taxonomic scope" value="Eukaryota"/>
</dbReference>
<gene>
    <name evidence="7" type="ordered locus">AALP_Aa1g321600</name>
</gene>
<evidence type="ECO:0000313" key="7">
    <source>
        <dbReference type="EMBL" id="KFK44932.1"/>
    </source>
</evidence>
<evidence type="ECO:0000256" key="2">
    <source>
        <dbReference type="ARBA" id="ARBA00022737"/>
    </source>
</evidence>
<dbReference type="SUPFAM" id="SSF57889">
    <property type="entry name" value="Cysteine-rich domain"/>
    <property type="match status" value="5"/>
</dbReference>
<accession>A0A087HS30</accession>
<evidence type="ECO:0000259" key="5">
    <source>
        <dbReference type="SMART" id="SM00109"/>
    </source>
</evidence>
<feature type="domain" description="Zinc finger PHD-type" evidence="6">
    <location>
        <begin position="150"/>
        <end position="228"/>
    </location>
</feature>
<evidence type="ECO:0000256" key="4">
    <source>
        <dbReference type="ARBA" id="ARBA00022833"/>
    </source>
</evidence>
<feature type="domain" description="Phorbol-ester/DAG-type" evidence="5">
    <location>
        <begin position="250"/>
        <end position="305"/>
    </location>
</feature>
<keyword evidence="2" id="KW-0677">Repeat</keyword>
<dbReference type="Gramene" id="KFK44932">
    <property type="protein sequence ID" value="KFK44932"/>
    <property type="gene ID" value="AALP_AA1G321600"/>
</dbReference>
<dbReference type="InterPro" id="IPR002219">
    <property type="entry name" value="PKC_DAG/PE"/>
</dbReference>
<dbReference type="Pfam" id="PF22926">
    <property type="entry name" value="C1-like_CT"/>
    <property type="match status" value="1"/>
</dbReference>
<evidence type="ECO:0000313" key="8">
    <source>
        <dbReference type="Proteomes" id="UP000029120"/>
    </source>
</evidence>
<dbReference type="EMBL" id="CM002869">
    <property type="protein sequence ID" value="KFK44932.1"/>
    <property type="molecule type" value="Genomic_DNA"/>
</dbReference>